<dbReference type="Proteomes" id="UP000219259">
    <property type="component" value="Unassembled WGS sequence"/>
</dbReference>
<reference evidence="5 6" key="1">
    <citation type="submission" date="2016-09" db="EMBL/GenBank/DDBJ databases">
        <authorList>
            <person name="Capua I."/>
            <person name="De Benedictis P."/>
            <person name="Joannis T."/>
            <person name="Lombin L.H."/>
            <person name="Cattoli G."/>
        </authorList>
    </citation>
    <scope>NUCLEOTIDE SEQUENCE [LARGE SCALE GENOMIC DNA]</scope>
    <source>
        <strain evidence="5 6">UB20</strain>
    </source>
</reference>
<name>A0A1D3UEE6_TANFO</name>
<dbReference type="Pfam" id="PF12969">
    <property type="entry name" value="DUF3857"/>
    <property type="match status" value="1"/>
</dbReference>
<dbReference type="AlphaFoldDB" id="A0A1D3UEE6"/>
<proteinExistence type="predicted"/>
<feature type="chain" id="PRO_5014267180" description="DUF3857 domain-containing protein" evidence="1">
    <location>
        <begin position="20"/>
        <end position="544"/>
    </location>
</feature>
<dbReference type="Gene3D" id="2.60.40.3140">
    <property type="match status" value="1"/>
</dbReference>
<dbReference type="Pfam" id="PF12970">
    <property type="entry name" value="DUF3858"/>
    <property type="match status" value="1"/>
</dbReference>
<dbReference type="EMBL" id="FMMM01000016">
    <property type="protein sequence ID" value="SCQ18490.1"/>
    <property type="molecule type" value="Genomic_DNA"/>
</dbReference>
<evidence type="ECO:0000313" key="6">
    <source>
        <dbReference type="Proteomes" id="UP000182057"/>
    </source>
</evidence>
<evidence type="ECO:0000259" key="3">
    <source>
        <dbReference type="Pfam" id="PF12970"/>
    </source>
</evidence>
<evidence type="ECO:0000259" key="2">
    <source>
        <dbReference type="Pfam" id="PF12969"/>
    </source>
</evidence>
<evidence type="ECO:0000313" key="7">
    <source>
        <dbReference type="Proteomes" id="UP000219259"/>
    </source>
</evidence>
<protein>
    <recommendedName>
        <fullName evidence="8">DUF3857 domain-containing protein</fullName>
    </recommendedName>
</protein>
<dbReference type="EMBL" id="NSLJ01000014">
    <property type="protein sequence ID" value="PDP43765.1"/>
    <property type="molecule type" value="Genomic_DNA"/>
</dbReference>
<feature type="signal peptide" evidence="1">
    <location>
        <begin position="1"/>
        <end position="19"/>
    </location>
</feature>
<gene>
    <name evidence="4" type="ORF">CLI86_06645</name>
    <name evidence="5" type="ORF">TFUB20_00377</name>
</gene>
<evidence type="ECO:0000313" key="4">
    <source>
        <dbReference type="EMBL" id="PDP43765.1"/>
    </source>
</evidence>
<dbReference type="RefSeq" id="WP_074449382.1">
    <property type="nucleotide sequence ID" value="NZ_CALHNL010000051.1"/>
</dbReference>
<accession>A0A1D3UEE6</accession>
<reference evidence="4 7" key="2">
    <citation type="submission" date="2017-09" db="EMBL/GenBank/DDBJ databases">
        <title>Phase variable restriction modification systems are present in the genome sequences of periodontal pathogens Prevotella intermedia, Tannerella forsythia and Porphyromonas gingivalis.</title>
        <authorList>
            <person name="Haigh R.D."/>
            <person name="Crawford L."/>
            <person name="Ralph J."/>
            <person name="Wanford J."/>
            <person name="Vartoukian S.R."/>
            <person name="Hijazib K."/>
            <person name="Wade W."/>
            <person name="Oggioni M.R."/>
        </authorList>
    </citation>
    <scope>NUCLEOTIDE SEQUENCE [LARGE SCALE GENOMIC DNA]</scope>
    <source>
        <strain evidence="4 7">WW11663</strain>
    </source>
</reference>
<dbReference type="InterPro" id="IPR024544">
    <property type="entry name" value="DUF3858"/>
</dbReference>
<evidence type="ECO:0000256" key="1">
    <source>
        <dbReference type="SAM" id="SignalP"/>
    </source>
</evidence>
<dbReference type="Proteomes" id="UP000182057">
    <property type="component" value="Unassembled WGS sequence"/>
</dbReference>
<dbReference type="Gene3D" id="3.10.620.30">
    <property type="match status" value="1"/>
</dbReference>
<keyword evidence="1" id="KW-0732">Signal</keyword>
<feature type="domain" description="DUF3857" evidence="2">
    <location>
        <begin position="37"/>
        <end position="204"/>
    </location>
</feature>
<dbReference type="InterPro" id="IPR024618">
    <property type="entry name" value="DUF3857"/>
</dbReference>
<evidence type="ECO:0008006" key="8">
    <source>
        <dbReference type="Google" id="ProtNLM"/>
    </source>
</evidence>
<feature type="domain" description="DUF3858" evidence="3">
    <location>
        <begin position="428"/>
        <end position="540"/>
    </location>
</feature>
<organism evidence="5 6">
    <name type="scientific">Tannerella forsythia</name>
    <name type="common">Bacteroides forsythus</name>
    <dbReference type="NCBI Taxonomy" id="28112"/>
    <lineage>
        <taxon>Bacteria</taxon>
        <taxon>Pseudomonadati</taxon>
        <taxon>Bacteroidota</taxon>
        <taxon>Bacteroidia</taxon>
        <taxon>Bacteroidales</taxon>
        <taxon>Tannerellaceae</taxon>
        <taxon>Tannerella</taxon>
    </lineage>
</organism>
<dbReference type="Gene3D" id="2.60.120.1130">
    <property type="match status" value="1"/>
</dbReference>
<evidence type="ECO:0000313" key="5">
    <source>
        <dbReference type="EMBL" id="SCQ18490.1"/>
    </source>
</evidence>
<sequence precursor="true">MKKYNLLIISLFVVLAVTAQPEAVFDKIVKQYTWNRDGSMTFRYRKELKLNTHFAFNNLYGETFIVYNPEFQILKMNESYTKQADGTVIRTPDNAFNEVLPSFAADAPAYNHLREMVVTHTGLEIGATICLDYTLTTHVGFYPFFDVAEQLQEHSPVKDYQIEITLPEEEKLTYGLNALKGEPIVRRHHSMTTYAWHFQNIPAFPMESYTAGKASPMLFASNAEGENGVAWLSAMKVDPEACTSLVSKLLEGKQATDEKRSEILRYVVDEIATSQLPILLSAKIRPPAEVLQSAYGTPAEKATLLASMLMAAGLDAEIMMSFPSFATPIAVRAISDIRVKSGDHYLSPLRKDAPDPALRARLDQFWQTGENGVGLIQLDEKQMTLDYQAHIALNDTMANVNGTLINSEDATAQADFSRQQALRPNNGYALYTLPATDKGIDTWRLRLNSTRTQPMELPCRIKEACSYTLTVDGWDVETRPFRKEISNPVGKISLTMHREDNRLIIRREIELQKSIIEPNEYHAFRSLVLLWKNDAFRTLILKKK</sequence>
<dbReference type="OrthoDB" id="1097154at2"/>